<dbReference type="Proteomes" id="UP000016666">
    <property type="component" value="Unassembled WGS sequence"/>
</dbReference>
<evidence type="ECO:0000259" key="8">
    <source>
        <dbReference type="PROSITE" id="PS50865"/>
    </source>
</evidence>
<dbReference type="SUPFAM" id="SSF144232">
    <property type="entry name" value="HIT/MYND zinc finger-like"/>
    <property type="match status" value="1"/>
</dbReference>
<keyword evidence="2" id="KW-0808">Transferase</keyword>
<keyword evidence="4" id="KW-0479">Metal-binding</keyword>
<dbReference type="GO" id="GO:0032259">
    <property type="term" value="P:methylation"/>
    <property type="evidence" value="ECO:0007669"/>
    <property type="project" value="UniProtKB-KW"/>
</dbReference>
<organism evidence="9 10">
    <name type="scientific">Anas platyrhynchos platyrhynchos</name>
    <name type="common">Northern mallard</name>
    <dbReference type="NCBI Taxonomy" id="8840"/>
    <lineage>
        <taxon>Eukaryota</taxon>
        <taxon>Metazoa</taxon>
        <taxon>Chordata</taxon>
        <taxon>Craniata</taxon>
        <taxon>Vertebrata</taxon>
        <taxon>Euteleostomi</taxon>
        <taxon>Archelosauria</taxon>
        <taxon>Archosauria</taxon>
        <taxon>Dinosauria</taxon>
        <taxon>Saurischia</taxon>
        <taxon>Theropoda</taxon>
        <taxon>Coelurosauria</taxon>
        <taxon>Aves</taxon>
        <taxon>Neognathae</taxon>
        <taxon>Galloanserae</taxon>
        <taxon>Anseriformes</taxon>
        <taxon>Anatidae</taxon>
        <taxon>Anatinae</taxon>
        <taxon>Anas</taxon>
    </lineage>
</organism>
<reference evidence="9" key="3">
    <citation type="submission" date="2025-09" db="UniProtKB">
        <authorList>
            <consortium name="Ensembl"/>
        </authorList>
    </citation>
    <scope>IDENTIFICATION</scope>
</reference>
<dbReference type="PANTHER" id="PTHR46165:SF2">
    <property type="entry name" value="SET AND MYND DOMAIN-CONTAINING PROTEIN 4"/>
    <property type="match status" value="1"/>
</dbReference>
<evidence type="ECO:0000256" key="2">
    <source>
        <dbReference type="ARBA" id="ARBA00022679"/>
    </source>
</evidence>
<keyword evidence="6" id="KW-0862">Zinc</keyword>
<keyword evidence="3" id="KW-0949">S-adenosyl-L-methionine</keyword>
<dbReference type="PROSITE" id="PS50865">
    <property type="entry name" value="ZF_MYND_2"/>
    <property type="match status" value="1"/>
</dbReference>
<name>A0A493TGT1_ANAPP</name>
<dbReference type="Ensembl" id="ENSAPLT00000031600.1">
    <property type="protein sequence ID" value="ENSAPLP00000025049.1"/>
    <property type="gene ID" value="ENSAPLG00000022591.1"/>
</dbReference>
<evidence type="ECO:0000256" key="4">
    <source>
        <dbReference type="ARBA" id="ARBA00022723"/>
    </source>
</evidence>
<dbReference type="GO" id="GO:0005737">
    <property type="term" value="C:cytoplasm"/>
    <property type="evidence" value="ECO:0007669"/>
    <property type="project" value="TreeGrafter"/>
</dbReference>
<proteinExistence type="predicted"/>
<evidence type="ECO:0000256" key="7">
    <source>
        <dbReference type="PROSITE-ProRule" id="PRU00134"/>
    </source>
</evidence>
<dbReference type="Gene3D" id="2.170.270.10">
    <property type="entry name" value="SET domain"/>
    <property type="match status" value="1"/>
</dbReference>
<dbReference type="GO" id="GO:0005634">
    <property type="term" value="C:nucleus"/>
    <property type="evidence" value="ECO:0007669"/>
    <property type="project" value="TreeGrafter"/>
</dbReference>
<protein>
    <recommendedName>
        <fullName evidence="8">MYND-type domain-containing protein</fullName>
    </recommendedName>
</protein>
<dbReference type="PANTHER" id="PTHR46165">
    <property type="entry name" value="SET AND MYND DOMAIN-CONTAINING PROTEIN 4"/>
    <property type="match status" value="1"/>
</dbReference>
<sequence length="91" mass="10278">MCLGRVQDFNAEKGRHLVASQDILVLFTNADLYCHRCLKQLLASVPCRGCSYAKYCSQNCADTAWEQYHRTECSLGGLLLTLGIFHCYGKR</sequence>
<evidence type="ECO:0000256" key="1">
    <source>
        <dbReference type="ARBA" id="ARBA00022603"/>
    </source>
</evidence>
<dbReference type="OMA" id="IGSSVEX"/>
<dbReference type="GO" id="GO:0008168">
    <property type="term" value="F:methyltransferase activity"/>
    <property type="evidence" value="ECO:0007669"/>
    <property type="project" value="UniProtKB-KW"/>
</dbReference>
<dbReference type="Pfam" id="PF01753">
    <property type="entry name" value="zf-MYND"/>
    <property type="match status" value="1"/>
</dbReference>
<dbReference type="GO" id="GO:0007507">
    <property type="term" value="P:heart development"/>
    <property type="evidence" value="ECO:0007669"/>
    <property type="project" value="TreeGrafter"/>
</dbReference>
<keyword evidence="5 7" id="KW-0863">Zinc-finger</keyword>
<keyword evidence="10" id="KW-1185">Reference proteome</keyword>
<dbReference type="GO" id="GO:0042826">
    <property type="term" value="F:histone deacetylase binding"/>
    <property type="evidence" value="ECO:0007669"/>
    <property type="project" value="TreeGrafter"/>
</dbReference>
<keyword evidence="1" id="KW-0489">Methyltransferase</keyword>
<evidence type="ECO:0000313" key="9">
    <source>
        <dbReference type="Ensembl" id="ENSAPLP00000025049.1"/>
    </source>
</evidence>
<reference evidence="10" key="1">
    <citation type="submission" date="2017-10" db="EMBL/GenBank/DDBJ databases">
        <title>A new Pekin duck reference genome.</title>
        <authorList>
            <person name="Hou Z.-C."/>
            <person name="Zhou Z.-K."/>
            <person name="Zhu F."/>
            <person name="Hou S.-S."/>
        </authorList>
    </citation>
    <scope>NUCLEOTIDE SEQUENCE [LARGE SCALE GENOMIC DNA]</scope>
</reference>
<dbReference type="Gene3D" id="6.10.140.2220">
    <property type="match status" value="1"/>
</dbReference>
<dbReference type="STRING" id="8840.ENSAPLP00000025049"/>
<feature type="domain" description="MYND-type" evidence="8">
    <location>
        <begin position="34"/>
        <end position="73"/>
    </location>
</feature>
<evidence type="ECO:0000313" key="10">
    <source>
        <dbReference type="Proteomes" id="UP000016666"/>
    </source>
</evidence>
<evidence type="ECO:0000256" key="5">
    <source>
        <dbReference type="ARBA" id="ARBA00022771"/>
    </source>
</evidence>
<accession>A0A493TGT1</accession>
<dbReference type="InterPro" id="IPR002893">
    <property type="entry name" value="Znf_MYND"/>
</dbReference>
<dbReference type="AlphaFoldDB" id="A0A493TGT1"/>
<evidence type="ECO:0000256" key="3">
    <source>
        <dbReference type="ARBA" id="ARBA00022691"/>
    </source>
</evidence>
<dbReference type="GO" id="GO:0008270">
    <property type="term" value="F:zinc ion binding"/>
    <property type="evidence" value="ECO:0007669"/>
    <property type="project" value="UniProtKB-KW"/>
</dbReference>
<evidence type="ECO:0000256" key="6">
    <source>
        <dbReference type="ARBA" id="ARBA00022833"/>
    </source>
</evidence>
<dbReference type="GeneTree" id="ENSGT00730000111079"/>
<dbReference type="PROSITE" id="PS01360">
    <property type="entry name" value="ZF_MYND_1"/>
    <property type="match status" value="1"/>
</dbReference>
<dbReference type="InterPro" id="IPR052097">
    <property type="entry name" value="SET-MYND_domain_protein"/>
</dbReference>
<dbReference type="InterPro" id="IPR046341">
    <property type="entry name" value="SET_dom_sf"/>
</dbReference>
<reference evidence="9" key="2">
    <citation type="submission" date="2025-08" db="UniProtKB">
        <authorList>
            <consortium name="Ensembl"/>
        </authorList>
    </citation>
    <scope>IDENTIFICATION</scope>
</reference>